<gene>
    <name evidence="6" type="ORF">PENANT_c001G01963</name>
</gene>
<sequence length="137" mass="15203">MPTGSCLCQNLKYEITEVPEGMATCHCLSCRKISGGTNTVNFMMPEKDFKITAGAPKRFTHAHENGMNITVHFCDNCGGTIYKTGDREGFRGTAVVQVGTLDDPNAFALAKPTMEMWTKYRVPWLSHIEGTAQMMEF</sequence>
<evidence type="ECO:0000256" key="4">
    <source>
        <dbReference type="ARBA" id="ARBA00023239"/>
    </source>
</evidence>
<dbReference type="Proteomes" id="UP000191672">
    <property type="component" value="Unassembled WGS sequence"/>
</dbReference>
<keyword evidence="7" id="KW-1185">Reference proteome</keyword>
<dbReference type="InterPro" id="IPR006913">
    <property type="entry name" value="CENP-V/GFA"/>
</dbReference>
<feature type="domain" description="CENP-V/GFA" evidence="5">
    <location>
        <begin position="2"/>
        <end position="118"/>
    </location>
</feature>
<evidence type="ECO:0000313" key="7">
    <source>
        <dbReference type="Proteomes" id="UP000191672"/>
    </source>
</evidence>
<dbReference type="STRING" id="416450.A0A1V6QMM1"/>
<dbReference type="GO" id="GO:0046872">
    <property type="term" value="F:metal ion binding"/>
    <property type="evidence" value="ECO:0007669"/>
    <property type="project" value="UniProtKB-KW"/>
</dbReference>
<keyword evidence="3" id="KW-0862">Zinc</keyword>
<reference evidence="7" key="1">
    <citation type="journal article" date="2017" name="Nat. Microbiol.">
        <title>Global analysis of biosynthetic gene clusters reveals vast potential of secondary metabolite production in Penicillium species.</title>
        <authorList>
            <person name="Nielsen J.C."/>
            <person name="Grijseels S."/>
            <person name="Prigent S."/>
            <person name="Ji B."/>
            <person name="Dainat J."/>
            <person name="Nielsen K.F."/>
            <person name="Frisvad J.C."/>
            <person name="Workman M."/>
            <person name="Nielsen J."/>
        </authorList>
    </citation>
    <scope>NUCLEOTIDE SEQUENCE [LARGE SCALE GENOMIC DNA]</scope>
    <source>
        <strain evidence="7">IBT 31811</strain>
    </source>
</reference>
<dbReference type="PANTHER" id="PTHR33337:SF30">
    <property type="entry name" value="DUF636 DOMAIN PROTEIN (AFU_ORTHOLOGUE AFUA_1G03180)"/>
    <property type="match status" value="1"/>
</dbReference>
<dbReference type="AlphaFoldDB" id="A0A1V6QMM1"/>
<accession>A0A1V6QMM1</accession>
<dbReference type="PANTHER" id="PTHR33337">
    <property type="entry name" value="GFA DOMAIN-CONTAINING PROTEIN"/>
    <property type="match status" value="1"/>
</dbReference>
<evidence type="ECO:0000256" key="3">
    <source>
        <dbReference type="ARBA" id="ARBA00022833"/>
    </source>
</evidence>
<dbReference type="PROSITE" id="PS51891">
    <property type="entry name" value="CENP_V_GFA"/>
    <property type="match status" value="1"/>
</dbReference>
<dbReference type="GO" id="GO:0016846">
    <property type="term" value="F:carbon-sulfur lyase activity"/>
    <property type="evidence" value="ECO:0007669"/>
    <property type="project" value="InterPro"/>
</dbReference>
<dbReference type="Gene3D" id="3.90.1590.10">
    <property type="entry name" value="glutathione-dependent formaldehyde- activating enzyme (gfa)"/>
    <property type="match status" value="1"/>
</dbReference>
<dbReference type="Pfam" id="PF04828">
    <property type="entry name" value="GFA"/>
    <property type="match status" value="1"/>
</dbReference>
<name>A0A1V6QMM1_9EURO</name>
<protein>
    <recommendedName>
        <fullName evidence="5">CENP-V/GFA domain-containing protein</fullName>
    </recommendedName>
</protein>
<evidence type="ECO:0000256" key="2">
    <source>
        <dbReference type="ARBA" id="ARBA00022723"/>
    </source>
</evidence>
<comment type="similarity">
    <text evidence="1">Belongs to the Gfa family.</text>
</comment>
<proteinExistence type="inferred from homology"/>
<dbReference type="EMBL" id="MDYN01000001">
    <property type="protein sequence ID" value="OQD90469.1"/>
    <property type="molecule type" value="Genomic_DNA"/>
</dbReference>
<keyword evidence="2" id="KW-0479">Metal-binding</keyword>
<dbReference type="SUPFAM" id="SSF51316">
    <property type="entry name" value="Mss4-like"/>
    <property type="match status" value="1"/>
</dbReference>
<evidence type="ECO:0000259" key="5">
    <source>
        <dbReference type="PROSITE" id="PS51891"/>
    </source>
</evidence>
<keyword evidence="4" id="KW-0456">Lyase</keyword>
<dbReference type="OrthoDB" id="9985472at2759"/>
<evidence type="ECO:0000256" key="1">
    <source>
        <dbReference type="ARBA" id="ARBA00005495"/>
    </source>
</evidence>
<organism evidence="6 7">
    <name type="scientific">Penicillium antarcticum</name>
    <dbReference type="NCBI Taxonomy" id="416450"/>
    <lineage>
        <taxon>Eukaryota</taxon>
        <taxon>Fungi</taxon>
        <taxon>Dikarya</taxon>
        <taxon>Ascomycota</taxon>
        <taxon>Pezizomycotina</taxon>
        <taxon>Eurotiomycetes</taxon>
        <taxon>Eurotiomycetidae</taxon>
        <taxon>Eurotiales</taxon>
        <taxon>Aspergillaceae</taxon>
        <taxon>Penicillium</taxon>
    </lineage>
</organism>
<comment type="caution">
    <text evidence="6">The sequence shown here is derived from an EMBL/GenBank/DDBJ whole genome shotgun (WGS) entry which is preliminary data.</text>
</comment>
<dbReference type="InterPro" id="IPR011057">
    <property type="entry name" value="Mss4-like_sf"/>
</dbReference>
<evidence type="ECO:0000313" key="6">
    <source>
        <dbReference type="EMBL" id="OQD90469.1"/>
    </source>
</evidence>